<evidence type="ECO:0000259" key="5">
    <source>
        <dbReference type="Pfam" id="PF03016"/>
    </source>
</evidence>
<dbReference type="InterPro" id="IPR004263">
    <property type="entry name" value="Exostosin"/>
</dbReference>
<dbReference type="Pfam" id="PF03016">
    <property type="entry name" value="Exostosin_GT47"/>
    <property type="match status" value="1"/>
</dbReference>
<comment type="caution">
    <text evidence="6">The sequence shown here is derived from an EMBL/GenBank/DDBJ whole genome shotgun (WGS) entry which is preliminary data.</text>
</comment>
<dbReference type="AlphaFoldDB" id="A0A2J7ZYB6"/>
<proteinExistence type="inferred from homology"/>
<accession>A0A2J7ZYB6</accession>
<dbReference type="PANTHER" id="PTHR11062:SF376">
    <property type="entry name" value="EXOSTOSIN FAMILY PROTEIN"/>
    <property type="match status" value="1"/>
</dbReference>
<keyword evidence="3" id="KW-0333">Golgi apparatus</keyword>
<evidence type="ECO:0000313" key="6">
    <source>
        <dbReference type="EMBL" id="PNH05261.1"/>
    </source>
</evidence>
<evidence type="ECO:0000256" key="1">
    <source>
        <dbReference type="ARBA" id="ARBA00004323"/>
    </source>
</evidence>
<dbReference type="PANTHER" id="PTHR11062">
    <property type="entry name" value="EXOSTOSIN HEPARAN SULFATE GLYCOSYLTRANSFERASE -RELATED"/>
    <property type="match status" value="1"/>
</dbReference>
<comment type="similarity">
    <text evidence="2">Belongs to the glycosyltransferase 47 family.</text>
</comment>
<evidence type="ECO:0000313" key="7">
    <source>
        <dbReference type="Proteomes" id="UP000236333"/>
    </source>
</evidence>
<keyword evidence="6" id="KW-0808">Transferase</keyword>
<feature type="domain" description="Exostosin GT47" evidence="5">
    <location>
        <begin position="57"/>
        <end position="178"/>
    </location>
</feature>
<reference evidence="6 7" key="1">
    <citation type="journal article" date="2017" name="Mol. Biol. Evol.">
        <title>The 4-celled Tetrabaena socialis nuclear genome reveals the essential components for genetic control of cell number at the origin of multicellularity in the volvocine lineage.</title>
        <authorList>
            <person name="Featherston J."/>
            <person name="Arakaki Y."/>
            <person name="Hanschen E.R."/>
            <person name="Ferris P.J."/>
            <person name="Michod R.E."/>
            <person name="Olson B.J.S.C."/>
            <person name="Nozaki H."/>
            <person name="Durand P.M."/>
        </authorList>
    </citation>
    <scope>NUCLEOTIDE SEQUENCE [LARGE SCALE GENOMIC DNA]</scope>
    <source>
        <strain evidence="6 7">NIES-571</strain>
    </source>
</reference>
<dbReference type="EMBL" id="PGGS01000320">
    <property type="protein sequence ID" value="PNH05261.1"/>
    <property type="molecule type" value="Genomic_DNA"/>
</dbReference>
<comment type="subcellular location">
    <subcellularLocation>
        <location evidence="1">Golgi apparatus membrane</location>
        <topology evidence="1">Single-pass type II membrane protein</topology>
    </subcellularLocation>
</comment>
<protein>
    <submittedName>
        <fullName evidence="6">Putative glycosyltransferase</fullName>
    </submittedName>
</protein>
<dbReference type="GO" id="GO:0000139">
    <property type="term" value="C:Golgi membrane"/>
    <property type="evidence" value="ECO:0007669"/>
    <property type="project" value="UniProtKB-SubCell"/>
</dbReference>
<evidence type="ECO:0000256" key="2">
    <source>
        <dbReference type="ARBA" id="ARBA00010271"/>
    </source>
</evidence>
<dbReference type="Proteomes" id="UP000236333">
    <property type="component" value="Unassembled WGS sequence"/>
</dbReference>
<dbReference type="InterPro" id="IPR040911">
    <property type="entry name" value="Exostosin_GT47"/>
</dbReference>
<keyword evidence="7" id="KW-1185">Reference proteome</keyword>
<evidence type="ECO:0000256" key="3">
    <source>
        <dbReference type="ARBA" id="ARBA00023034"/>
    </source>
</evidence>
<sequence length="266" mass="30202">MQKKQLEWPHIDNRDYACVQVKRDIVVPPNNPFFDVLPTDTVAYYEVHWLATNGFHDGNRTMLFTFAGGVGEGTEYSGGVRQAIRRMLNATVSRPSDVMFYEGRTPAYRSMLRTSKFCIAPYGHGWGIRVVQAIEHGCIPLVIQDSVYQAFEDFLPYEDFSVRMPLADVPNMIELLRQYDEAELVRLRQGMARYFRAFIWDRQYGGRAYEWTLSALQRRVDAAQARHFTGREAGAEAAVSRRALLRGSGGGGEDEGGSGGEWVDER</sequence>
<feature type="compositionally biased region" description="Acidic residues" evidence="4">
    <location>
        <begin position="252"/>
        <end position="266"/>
    </location>
</feature>
<organism evidence="6 7">
    <name type="scientific">Tetrabaena socialis</name>
    <dbReference type="NCBI Taxonomy" id="47790"/>
    <lineage>
        <taxon>Eukaryota</taxon>
        <taxon>Viridiplantae</taxon>
        <taxon>Chlorophyta</taxon>
        <taxon>core chlorophytes</taxon>
        <taxon>Chlorophyceae</taxon>
        <taxon>CS clade</taxon>
        <taxon>Chlamydomonadales</taxon>
        <taxon>Tetrabaenaceae</taxon>
        <taxon>Tetrabaena</taxon>
    </lineage>
</organism>
<gene>
    <name evidence="6" type="ORF">TSOC_008493</name>
</gene>
<evidence type="ECO:0000256" key="4">
    <source>
        <dbReference type="SAM" id="MobiDB-lite"/>
    </source>
</evidence>
<dbReference type="OrthoDB" id="1924787at2759"/>
<feature type="region of interest" description="Disordered" evidence="4">
    <location>
        <begin position="245"/>
        <end position="266"/>
    </location>
</feature>
<name>A0A2J7ZYB6_9CHLO</name>
<dbReference type="GO" id="GO:0016757">
    <property type="term" value="F:glycosyltransferase activity"/>
    <property type="evidence" value="ECO:0007669"/>
    <property type="project" value="InterPro"/>
</dbReference>